<feature type="compositionally biased region" description="Pro residues" evidence="1">
    <location>
        <begin position="394"/>
        <end position="410"/>
    </location>
</feature>
<comment type="caution">
    <text evidence="4">The sequence shown here is derived from an EMBL/GenBank/DDBJ whole genome shotgun (WGS) entry which is preliminary data.</text>
</comment>
<reference evidence="4 5" key="1">
    <citation type="submission" date="2023-07" db="EMBL/GenBank/DDBJ databases">
        <title>Sequencing the genomes of 1000 actinobacteria strains.</title>
        <authorList>
            <person name="Klenk H.-P."/>
        </authorList>
    </citation>
    <scope>NUCLEOTIDE SEQUENCE [LARGE SCALE GENOMIC DNA]</scope>
    <source>
        <strain evidence="4 5">DSM 44709</strain>
    </source>
</reference>
<proteinExistence type="predicted"/>
<dbReference type="InterPro" id="IPR053183">
    <property type="entry name" value="ASL1"/>
</dbReference>
<accession>A0AAE3VYQ1</accession>
<dbReference type="Proteomes" id="UP001240236">
    <property type="component" value="Unassembled WGS sequence"/>
</dbReference>
<protein>
    <submittedName>
        <fullName evidence="4">RNA polymerase sigma factor (Sigma-70 family)</fullName>
    </submittedName>
</protein>
<dbReference type="Gene3D" id="3.20.20.80">
    <property type="entry name" value="Glycosidases"/>
    <property type="match status" value="1"/>
</dbReference>
<dbReference type="InterPro" id="IPR014284">
    <property type="entry name" value="RNA_pol_sigma-70_dom"/>
</dbReference>
<evidence type="ECO:0000313" key="5">
    <source>
        <dbReference type="Proteomes" id="UP001240236"/>
    </source>
</evidence>
<dbReference type="Gene3D" id="1.10.1740.10">
    <property type="match status" value="1"/>
</dbReference>
<feature type="compositionally biased region" description="Low complexity" evidence="1">
    <location>
        <begin position="383"/>
        <end position="393"/>
    </location>
</feature>
<keyword evidence="5" id="KW-1185">Reference proteome</keyword>
<dbReference type="GO" id="GO:0003700">
    <property type="term" value="F:DNA-binding transcription factor activity"/>
    <property type="evidence" value="ECO:0007669"/>
    <property type="project" value="InterPro"/>
</dbReference>
<dbReference type="InterPro" id="IPR013325">
    <property type="entry name" value="RNA_pol_sigma_r2"/>
</dbReference>
<evidence type="ECO:0000256" key="1">
    <source>
        <dbReference type="SAM" id="MobiDB-lite"/>
    </source>
</evidence>
<dbReference type="SUPFAM" id="SSF88946">
    <property type="entry name" value="Sigma2 domain of RNA polymerase sigma factors"/>
    <property type="match status" value="1"/>
</dbReference>
<dbReference type="SUPFAM" id="SSF51445">
    <property type="entry name" value="(Trans)glycosidases"/>
    <property type="match status" value="1"/>
</dbReference>
<gene>
    <name evidence="4" type="ORF">J2S42_002824</name>
</gene>
<dbReference type="PANTHER" id="PTHR34154:SF3">
    <property type="entry name" value="ALKALI-SENSITIVE LINKAGE PROTEIN 1"/>
    <property type="match status" value="1"/>
</dbReference>
<evidence type="ECO:0000259" key="3">
    <source>
        <dbReference type="Pfam" id="PF11790"/>
    </source>
</evidence>
<feature type="region of interest" description="Disordered" evidence="1">
    <location>
        <begin position="370"/>
        <end position="421"/>
    </location>
</feature>
<evidence type="ECO:0000259" key="2">
    <source>
        <dbReference type="Pfam" id="PF04542"/>
    </source>
</evidence>
<dbReference type="InterPro" id="IPR007627">
    <property type="entry name" value="RNA_pol_sigma70_r2"/>
</dbReference>
<dbReference type="GO" id="GO:0071966">
    <property type="term" value="P:fungal-type cell wall polysaccharide metabolic process"/>
    <property type="evidence" value="ECO:0007669"/>
    <property type="project" value="TreeGrafter"/>
</dbReference>
<dbReference type="Pfam" id="PF11790">
    <property type="entry name" value="Glyco_hydro_cc"/>
    <property type="match status" value="1"/>
</dbReference>
<dbReference type="GO" id="GO:0006352">
    <property type="term" value="P:DNA-templated transcription initiation"/>
    <property type="evidence" value="ECO:0007669"/>
    <property type="project" value="InterPro"/>
</dbReference>
<dbReference type="EMBL" id="JAUSUZ010000001">
    <property type="protein sequence ID" value="MDQ0366155.1"/>
    <property type="molecule type" value="Genomic_DNA"/>
</dbReference>
<dbReference type="InterPro" id="IPR024655">
    <property type="entry name" value="Asl1_glyco_hydro_catalytic"/>
</dbReference>
<dbReference type="PANTHER" id="PTHR34154">
    <property type="entry name" value="ALKALI-SENSITIVE LINKAGE PROTEIN 1"/>
    <property type="match status" value="1"/>
</dbReference>
<evidence type="ECO:0000313" key="4">
    <source>
        <dbReference type="EMBL" id="MDQ0366155.1"/>
    </source>
</evidence>
<dbReference type="InterPro" id="IPR017853">
    <property type="entry name" value="GH"/>
</dbReference>
<feature type="domain" description="RNA polymerase sigma-70 region 2" evidence="2">
    <location>
        <begin position="24"/>
        <end position="90"/>
    </location>
</feature>
<feature type="domain" description="Asl1-like glycosyl hydrolase catalytic" evidence="3">
    <location>
        <begin position="453"/>
        <end position="669"/>
    </location>
</feature>
<feature type="compositionally biased region" description="Low complexity" evidence="1">
    <location>
        <begin position="411"/>
        <end position="421"/>
    </location>
</feature>
<dbReference type="Pfam" id="PF04542">
    <property type="entry name" value="Sigma70_r2"/>
    <property type="match status" value="1"/>
</dbReference>
<organism evidence="4 5">
    <name type="scientific">Catenuloplanes indicus</name>
    <dbReference type="NCBI Taxonomy" id="137267"/>
    <lineage>
        <taxon>Bacteria</taxon>
        <taxon>Bacillati</taxon>
        <taxon>Actinomycetota</taxon>
        <taxon>Actinomycetes</taxon>
        <taxon>Micromonosporales</taxon>
        <taxon>Micromonosporaceae</taxon>
        <taxon>Catenuloplanes</taxon>
    </lineage>
</organism>
<sequence>MGGVDPATVHAARAGNAAALDRVVAAYLPLVYNVVGRALQGHADVDDVVQETMLRVVHNLPELRDPAAFRSWVVAIAMRLVRDRHRDLTRGYPADATPDDVADPGADFVDLTIVRLGLSGQRQEVAQATRWLDPDDRELLSLWWLEAAGELDRDDVSAALGLTKQHTAVRVQRMKAQLEAARVVVRAFRAHPACPDLTLLAIGWDGRPEPVWRKRFARHTRECEQCARAWHEMVDAEKLLAGLALVPIPGYLLEPALHGAAAAHEAAHGYDAASGYDTPSSYDTAPHHYDATPAGDTTAHLNAVGADPGNAATHVLARPEIASAGQAGAHVVPAKAGLGGLLGLKPIAAAIATAAVITAGGVFALTGQDDPVPAAQEPPPAAVVPVTSESASPSPSPSASPSPSPSPSASPTPVATSAAPKPAAPAVVEASSKKGVSTWQVPGVGPGMTAVGASWYYTWGSGPDQVKAPSGIEFVPMIWGKDSVNSGTLAQAKANGRTLLGFNEPDLGEQANMTVEQALELWPQLQATGMRLGSPAVAYGGDTAGGWLDRFMTGAKAKGYKIDFITLHWYGSDFSPAAVGHLEGYIKAVYNRYKLPIWVTEYGLINFSGSPKFPSGAQQAAFIDGSTAMMEGLPYVERYAWFSLPVEADFGNGLYDPNTKSLTDGGRAYAEAG</sequence>
<dbReference type="NCBIfam" id="TIGR02937">
    <property type="entry name" value="sigma70-ECF"/>
    <property type="match status" value="1"/>
</dbReference>
<dbReference type="RefSeq" id="WP_307239280.1">
    <property type="nucleotide sequence ID" value="NZ_JAUSUZ010000001.1"/>
</dbReference>
<name>A0AAE3VYQ1_9ACTN</name>
<dbReference type="AlphaFoldDB" id="A0AAE3VYQ1"/>